<dbReference type="Gene3D" id="3.40.50.720">
    <property type="entry name" value="NAD(P)-binding Rossmann-like Domain"/>
    <property type="match status" value="1"/>
</dbReference>
<dbReference type="PANTHER" id="PTHR15020">
    <property type="entry name" value="FLAVIN REDUCTASE-RELATED"/>
    <property type="match status" value="1"/>
</dbReference>
<organism evidence="2 3">
    <name type="scientific">Priestia endophytica DSM 13796</name>
    <dbReference type="NCBI Taxonomy" id="1121089"/>
    <lineage>
        <taxon>Bacteria</taxon>
        <taxon>Bacillati</taxon>
        <taxon>Bacillota</taxon>
        <taxon>Bacilli</taxon>
        <taxon>Bacillales</taxon>
        <taxon>Bacillaceae</taxon>
        <taxon>Priestia</taxon>
    </lineage>
</organism>
<dbReference type="PANTHER" id="PTHR15020:SF50">
    <property type="entry name" value="UPF0659 PROTEIN YMR090W"/>
    <property type="match status" value="1"/>
</dbReference>
<dbReference type="Proteomes" id="UP000182762">
    <property type="component" value="Unassembled WGS sequence"/>
</dbReference>
<evidence type="ECO:0000313" key="2">
    <source>
        <dbReference type="EMBL" id="SFQ53666.1"/>
    </source>
</evidence>
<proteinExistence type="predicted"/>
<dbReference type="Pfam" id="PF13460">
    <property type="entry name" value="NAD_binding_10"/>
    <property type="match status" value="1"/>
</dbReference>
<dbReference type="GeneID" id="93710547"/>
<dbReference type="InterPro" id="IPR016040">
    <property type="entry name" value="NAD(P)-bd_dom"/>
</dbReference>
<dbReference type="SUPFAM" id="SSF51735">
    <property type="entry name" value="NAD(P)-binding Rossmann-fold domains"/>
    <property type="match status" value="1"/>
</dbReference>
<name>A0A1I5ZAX8_9BACI</name>
<sequence>MNVLIIGANGQIGQRLVRKLQESSQHNPIAVIRKEEQLARFEEQGVKTALVDLEGSIDDIANVAKNADAVVFTAGSGGHTGADKTMLIDLDGAIKSMKAAKQAGVKRFIMVSGIGVHRWHDNNHLEWMDSSPYYSAAKYYADVWLERSGLDYTIIRPGSLTNDPGTGKVKVADDLEHEQISREDVASGIIASLEDDQTIGKAFDMINGETPIVEALKTL</sequence>
<reference evidence="2 3" key="1">
    <citation type="submission" date="2016-10" db="EMBL/GenBank/DDBJ databases">
        <authorList>
            <person name="Varghese N."/>
            <person name="Submissions S."/>
        </authorList>
    </citation>
    <scope>NUCLEOTIDE SEQUENCE [LARGE SCALE GENOMIC DNA]</scope>
    <source>
        <strain evidence="2 3">DSM 13796</strain>
    </source>
</reference>
<evidence type="ECO:0000313" key="3">
    <source>
        <dbReference type="Proteomes" id="UP000182762"/>
    </source>
</evidence>
<comment type="caution">
    <text evidence="2">The sequence shown here is derived from an EMBL/GenBank/DDBJ whole genome shotgun (WGS) entry which is preliminary data.</text>
</comment>
<dbReference type="InterPro" id="IPR036291">
    <property type="entry name" value="NAD(P)-bd_dom_sf"/>
</dbReference>
<protein>
    <submittedName>
        <fullName evidence="2">NAD(P)H-binding</fullName>
    </submittedName>
</protein>
<keyword evidence="3" id="KW-1185">Reference proteome</keyword>
<gene>
    <name evidence="2" type="ORF">SAMN02745910_01861</name>
</gene>
<evidence type="ECO:0000259" key="1">
    <source>
        <dbReference type="Pfam" id="PF13460"/>
    </source>
</evidence>
<dbReference type="CDD" id="cd05243">
    <property type="entry name" value="SDR_a5"/>
    <property type="match status" value="1"/>
</dbReference>
<dbReference type="EMBL" id="FOXX01000004">
    <property type="protein sequence ID" value="SFQ53666.1"/>
    <property type="molecule type" value="Genomic_DNA"/>
</dbReference>
<accession>A0A1I5ZAX8</accession>
<dbReference type="RefSeq" id="WP_061804419.1">
    <property type="nucleotide sequence ID" value="NZ_FOXX01000004.1"/>
</dbReference>
<feature type="domain" description="NAD(P)-binding" evidence="1">
    <location>
        <begin position="7"/>
        <end position="195"/>
    </location>
</feature>